<evidence type="ECO:0000256" key="1">
    <source>
        <dbReference type="SAM" id="MobiDB-lite"/>
    </source>
</evidence>
<proteinExistence type="predicted"/>
<feature type="region of interest" description="Disordered" evidence="1">
    <location>
        <begin position="64"/>
        <end position="147"/>
    </location>
</feature>
<evidence type="ECO:0000259" key="2">
    <source>
        <dbReference type="Pfam" id="PF01693"/>
    </source>
</evidence>
<organism evidence="3 4">
    <name type="scientific">Antrodiella citrinella</name>
    <dbReference type="NCBI Taxonomy" id="2447956"/>
    <lineage>
        <taxon>Eukaryota</taxon>
        <taxon>Fungi</taxon>
        <taxon>Dikarya</taxon>
        <taxon>Basidiomycota</taxon>
        <taxon>Agaricomycotina</taxon>
        <taxon>Agaricomycetes</taxon>
        <taxon>Polyporales</taxon>
        <taxon>Steccherinaceae</taxon>
        <taxon>Antrodiella</taxon>
    </lineage>
</organism>
<keyword evidence="4" id="KW-1185">Reference proteome</keyword>
<evidence type="ECO:0000313" key="3">
    <source>
        <dbReference type="EMBL" id="THH30101.1"/>
    </source>
</evidence>
<dbReference type="AlphaFoldDB" id="A0A4S4MXQ7"/>
<dbReference type="OrthoDB" id="3270804at2759"/>
<dbReference type="InterPro" id="IPR037056">
    <property type="entry name" value="RNase_H1_N_sf"/>
</dbReference>
<dbReference type="InterPro" id="IPR009027">
    <property type="entry name" value="Ribosomal_bL9/RNase_H1_N"/>
</dbReference>
<evidence type="ECO:0000313" key="4">
    <source>
        <dbReference type="Proteomes" id="UP000308730"/>
    </source>
</evidence>
<name>A0A4S4MXQ7_9APHY</name>
<dbReference type="InterPro" id="IPR011320">
    <property type="entry name" value="RNase_H1_N"/>
</dbReference>
<comment type="caution">
    <text evidence="3">The sequence shown here is derived from an EMBL/GenBank/DDBJ whole genome shotgun (WGS) entry which is preliminary data.</text>
</comment>
<feature type="domain" description="Ribonuclease H1 N-terminal" evidence="2">
    <location>
        <begin position="155"/>
        <end position="196"/>
    </location>
</feature>
<sequence>MITDLDLEDPFDNAIGMIKDAAYAARTSGDINVSAQTFMTVLETLLISPLVVATLRQGRATMLEDAEDDDTGTGLLTRATQHTGGSGPRPPSFEEATRDGSPPPGTEPGTPGPDPSSPGTTPTPGPSTPHAAYGGGSGVPPPMPQFMSSKDPARKWYAIFVGTEVGVVQGVDNAMAYANGVSGNSWKGFKTRDEAEFAYRTAVEKGQVRKIH</sequence>
<protein>
    <recommendedName>
        <fullName evidence="2">Ribonuclease H1 N-terminal domain-containing protein</fullName>
    </recommendedName>
</protein>
<reference evidence="3 4" key="1">
    <citation type="submission" date="2019-02" db="EMBL/GenBank/DDBJ databases">
        <title>Genome sequencing of the rare red list fungi Antrodiella citrinella (Flaviporus citrinellus).</title>
        <authorList>
            <person name="Buettner E."/>
            <person name="Kellner H."/>
        </authorList>
    </citation>
    <scope>NUCLEOTIDE SEQUENCE [LARGE SCALE GENOMIC DNA]</scope>
    <source>
        <strain evidence="3 4">DSM 108506</strain>
    </source>
</reference>
<dbReference type="Pfam" id="PF01693">
    <property type="entry name" value="Cauli_VI"/>
    <property type="match status" value="1"/>
</dbReference>
<dbReference type="EMBL" id="SGPM01000094">
    <property type="protein sequence ID" value="THH30101.1"/>
    <property type="molecule type" value="Genomic_DNA"/>
</dbReference>
<dbReference type="SUPFAM" id="SSF55658">
    <property type="entry name" value="L9 N-domain-like"/>
    <property type="match status" value="1"/>
</dbReference>
<gene>
    <name evidence="3" type="ORF">EUX98_g4076</name>
</gene>
<dbReference type="Gene3D" id="3.40.970.10">
    <property type="entry name" value="Ribonuclease H1, N-terminal domain"/>
    <property type="match status" value="1"/>
</dbReference>
<accession>A0A4S4MXQ7</accession>
<dbReference type="Proteomes" id="UP000308730">
    <property type="component" value="Unassembled WGS sequence"/>
</dbReference>
<feature type="compositionally biased region" description="Pro residues" evidence="1">
    <location>
        <begin position="101"/>
        <end position="127"/>
    </location>
</feature>